<dbReference type="InterPro" id="IPR005610">
    <property type="entry name" value="PSII_Psb28_class-1"/>
</dbReference>
<keyword evidence="2 5" id="KW-0602">Photosynthesis</keyword>
<evidence type="ECO:0000256" key="3">
    <source>
        <dbReference type="ARBA" id="ARBA00023136"/>
    </source>
</evidence>
<protein>
    <recommendedName>
        <fullName evidence="5 6">Photosystem II reaction center Psb28 protein</fullName>
    </recommendedName>
    <alternativeName>
        <fullName evidence="5">Photosystem II 13 kDa protein</fullName>
    </alternativeName>
    <alternativeName>
        <fullName evidence="5">Photosystem II reaction center W protein</fullName>
    </alternativeName>
</protein>
<dbReference type="PANTHER" id="PTHR34963">
    <property type="match status" value="1"/>
</dbReference>
<keyword evidence="4 5" id="KW-0604">Photosystem II</keyword>
<dbReference type="GO" id="GO:0015979">
    <property type="term" value="P:photosynthesis"/>
    <property type="evidence" value="ECO:0007669"/>
    <property type="project" value="UniProtKB-UniRule"/>
</dbReference>
<dbReference type="GO" id="GO:0031676">
    <property type="term" value="C:plasma membrane-derived thylakoid membrane"/>
    <property type="evidence" value="ECO:0007669"/>
    <property type="project" value="UniProtKB-SubCell"/>
</dbReference>
<dbReference type="AlphaFoldDB" id="A0A951QD61"/>
<accession>A0A951QD61</accession>
<dbReference type="PANTHER" id="PTHR34963:SF2">
    <property type="entry name" value="PHOTOSYSTEM II REACTION CENTER PSB28 PROTEIN, CHLOROPLASTIC"/>
    <property type="match status" value="1"/>
</dbReference>
<name>A0A951QD61_9CYAN</name>
<dbReference type="Pfam" id="PF03912">
    <property type="entry name" value="Psb28"/>
    <property type="match status" value="1"/>
</dbReference>
<organism evidence="7 8">
    <name type="scientific">Drouetiella hepatica Uher 2000/2452</name>
    <dbReference type="NCBI Taxonomy" id="904376"/>
    <lineage>
        <taxon>Bacteria</taxon>
        <taxon>Bacillati</taxon>
        <taxon>Cyanobacteriota</taxon>
        <taxon>Cyanophyceae</taxon>
        <taxon>Oculatellales</taxon>
        <taxon>Oculatellaceae</taxon>
        <taxon>Drouetiella</taxon>
    </lineage>
</organism>
<dbReference type="NCBIfam" id="TIGR03047">
    <property type="entry name" value="PS_II_psb28"/>
    <property type="match status" value="1"/>
</dbReference>
<dbReference type="InterPro" id="IPR038676">
    <property type="entry name" value="Psb28_c1_sf"/>
</dbReference>
<comment type="subcellular location">
    <subcellularLocation>
        <location evidence="5">Cellular thylakoid membrane</location>
        <topology evidence="5">Peripheral membrane protein</topology>
        <orientation evidence="5">Cytoplasmic side</orientation>
    </subcellularLocation>
    <subcellularLocation>
        <location evidence="1">Membrane</location>
        <topology evidence="1">Peripheral membrane protein</topology>
    </subcellularLocation>
</comment>
<evidence type="ECO:0000256" key="4">
    <source>
        <dbReference type="ARBA" id="ARBA00023276"/>
    </source>
</evidence>
<comment type="similarity">
    <text evidence="5 6">Belongs to the Psb28 family.</text>
</comment>
<dbReference type="HAMAP" id="MF_01370">
    <property type="entry name" value="PSII_Psb28"/>
    <property type="match status" value="1"/>
</dbReference>
<evidence type="ECO:0000256" key="6">
    <source>
        <dbReference type="RuleBase" id="RU003509"/>
    </source>
</evidence>
<proteinExistence type="inferred from homology"/>
<dbReference type="Proteomes" id="UP000757435">
    <property type="component" value="Unassembled WGS sequence"/>
</dbReference>
<dbReference type="EMBL" id="JAHHHD010000020">
    <property type="protein sequence ID" value="MBW4660389.1"/>
    <property type="molecule type" value="Genomic_DNA"/>
</dbReference>
<keyword evidence="3 5" id="KW-0472">Membrane</keyword>
<reference evidence="7" key="2">
    <citation type="journal article" date="2022" name="Microbiol. Resour. Announc.">
        <title>Metagenome Sequencing to Explore Phylogenomics of Terrestrial Cyanobacteria.</title>
        <authorList>
            <person name="Ward R.D."/>
            <person name="Stajich J.E."/>
            <person name="Johansen J.R."/>
            <person name="Huntemann M."/>
            <person name="Clum A."/>
            <person name="Foster B."/>
            <person name="Foster B."/>
            <person name="Roux S."/>
            <person name="Palaniappan K."/>
            <person name="Varghese N."/>
            <person name="Mukherjee S."/>
            <person name="Reddy T.B.K."/>
            <person name="Daum C."/>
            <person name="Copeland A."/>
            <person name="Chen I.A."/>
            <person name="Ivanova N.N."/>
            <person name="Kyrpides N.C."/>
            <person name="Shapiro N."/>
            <person name="Eloe-Fadrosh E.A."/>
            <person name="Pietrasiak N."/>
        </authorList>
    </citation>
    <scope>NUCLEOTIDE SEQUENCE</scope>
    <source>
        <strain evidence="7">UHER 2000/2452</strain>
    </source>
</reference>
<reference evidence="7" key="1">
    <citation type="submission" date="2021-05" db="EMBL/GenBank/DDBJ databases">
        <authorList>
            <person name="Pietrasiak N."/>
            <person name="Ward R."/>
            <person name="Stajich J.E."/>
            <person name="Kurbessoian T."/>
        </authorList>
    </citation>
    <scope>NUCLEOTIDE SEQUENCE</scope>
    <source>
        <strain evidence="7">UHER 2000/2452</strain>
    </source>
</reference>
<evidence type="ECO:0000313" key="8">
    <source>
        <dbReference type="Proteomes" id="UP000757435"/>
    </source>
</evidence>
<evidence type="ECO:0000313" key="7">
    <source>
        <dbReference type="EMBL" id="MBW4660389.1"/>
    </source>
</evidence>
<sequence length="113" mass="13048">MMAEIQFSRGVTEDVVPDIRLTRAKDGSNGQAIFYFEKPRALGDDRNDDITGMYMIDEEGEISTKEVNAKFINGRPAGLEAFYVMKNPEEWDRFMRFMERYAAKNDMGFNKAE</sequence>
<evidence type="ECO:0000256" key="2">
    <source>
        <dbReference type="ARBA" id="ARBA00022531"/>
    </source>
</evidence>
<dbReference type="Gene3D" id="2.40.30.220">
    <property type="entry name" value="Photosystem II Psb28"/>
    <property type="match status" value="1"/>
</dbReference>
<comment type="caution">
    <text evidence="7">The sequence shown here is derived from an EMBL/GenBank/DDBJ whole genome shotgun (WGS) entry which is preliminary data.</text>
</comment>
<evidence type="ECO:0000256" key="1">
    <source>
        <dbReference type="ARBA" id="ARBA00004170"/>
    </source>
</evidence>
<evidence type="ECO:0000256" key="5">
    <source>
        <dbReference type="HAMAP-Rule" id="MF_01370"/>
    </source>
</evidence>
<gene>
    <name evidence="5 7" type="primary">psb28</name>
    <name evidence="7" type="ORF">KME15_17075</name>
</gene>
<dbReference type="GO" id="GO:0009654">
    <property type="term" value="C:photosystem II oxygen evolving complex"/>
    <property type="evidence" value="ECO:0007669"/>
    <property type="project" value="InterPro"/>
</dbReference>
<keyword evidence="5" id="KW-0793">Thylakoid</keyword>
<comment type="subunit">
    <text evidence="5">Part of the photosystem II complex.</text>
</comment>